<feature type="compositionally biased region" description="Acidic residues" evidence="1">
    <location>
        <begin position="983"/>
        <end position="994"/>
    </location>
</feature>
<feature type="compositionally biased region" description="Pro residues" evidence="1">
    <location>
        <begin position="820"/>
        <end position="842"/>
    </location>
</feature>
<dbReference type="Proteomes" id="UP001369815">
    <property type="component" value="Unassembled WGS sequence"/>
</dbReference>
<feature type="compositionally biased region" description="Basic and acidic residues" evidence="1">
    <location>
        <begin position="510"/>
        <end position="527"/>
    </location>
</feature>
<feature type="region of interest" description="Disordered" evidence="1">
    <location>
        <begin position="970"/>
        <end position="994"/>
    </location>
</feature>
<feature type="compositionally biased region" description="Polar residues" evidence="1">
    <location>
        <begin position="55"/>
        <end position="69"/>
    </location>
</feature>
<feature type="region of interest" description="Disordered" evidence="1">
    <location>
        <begin position="882"/>
        <end position="953"/>
    </location>
</feature>
<feature type="compositionally biased region" description="Low complexity" evidence="1">
    <location>
        <begin position="843"/>
        <end position="864"/>
    </location>
</feature>
<feature type="region of interest" description="Disordered" evidence="1">
    <location>
        <begin position="632"/>
        <end position="661"/>
    </location>
</feature>
<feature type="compositionally biased region" description="Pro residues" evidence="1">
    <location>
        <begin position="345"/>
        <end position="360"/>
    </location>
</feature>
<feature type="region of interest" description="Disordered" evidence="1">
    <location>
        <begin position="1"/>
        <end position="193"/>
    </location>
</feature>
<evidence type="ECO:0000313" key="3">
    <source>
        <dbReference type="Proteomes" id="UP001369815"/>
    </source>
</evidence>
<sequence>MSERRHKYTLFPQLDGVPPQTSSIPSPIPTRGRRNVRGRGNQPVTSREEVRNETRSTAAEISSQRSQPSPALHPEQEEGPKETTQSSSIQARSSSQRPSPLASSKMPSSRTVKFDLPDHSDFDGDVESLDDDSPKPPRRIVDSGNDVEVVKAGTPGRDSRRNNDTSHQDVQRENVDKTSEGRGGQRVESPVHPEVRDYVAEIRAIVSPGYLGAPVPDEDSSFTPNRRRFGLYGAFGSSAYIGDYQPVAGIPHAASSPDVMGGLQVAGTPHAADKPCIADSPSVANGPRVETNLTIDNQNNVVNQNNVDTKENDSGPTRTVDSKEKPKAGPTQVLPRWKLRVQKEPPCPPPNFPPPPPPPRHLSTQNLKAAKSSLSEPSPSACKTTGDLIALADELATRCALESQETYTGVPAEDSVPGQQSTANTVRFPSFGNNNSLHHSPSASSLSTQAEDRLLELMQKIEDESHRLPQSTTQDMASPQKKVSISGHSEESDARSSSDYYSKLPLLKIRSTEKSDKSIDRSLEHASPENPAVEHSPPEHSPSKSSPKAQEGENKGKMVETTLQIDSESPLAHREATLDRLTTSRTHSTPKSVIDATSELKRLAESYSSDSHPATPLVDRFQRARHRQFHRVVDPEKSDPEELPKAPAVERPQSRRVRRGTDQIHPSSIIAASTPSRALGNENIRAIIRDEMTQFQANDYTGRVSRPAALAAMQHSLYQQPLRTEAGLRTFIRHQSTAELHAHNTTAEDRIFDELMRAINVEENGSHLGGVPQDDPFFNAPNHGLFYEAAGPAHTMTQGNAQYQHHHHYEHDPALALTPTPAPALAPLPSAPLPAVPEPAPRVPSALSSASSRPSRAGSRQASSLSANPMWLNTGDEQLVVRPAPGPFLYSPVDPEEQKRRDEEKRVKRQQREKDRALKKEEKAKVKAAEKTEKQVRKTSSQQSDSTNSATLRTAASFSGSLRRAFLALKKPSAAAPSLPTADEGEGDEEERRH</sequence>
<feature type="compositionally biased region" description="Low complexity" evidence="1">
    <location>
        <begin position="433"/>
        <end position="447"/>
    </location>
</feature>
<feature type="compositionally biased region" description="Polar residues" evidence="1">
    <location>
        <begin position="938"/>
        <end position="953"/>
    </location>
</feature>
<name>A0AAX6MLZ2_9PEZI</name>
<feature type="compositionally biased region" description="Basic and acidic residues" evidence="1">
    <location>
        <begin position="132"/>
        <end position="141"/>
    </location>
</feature>
<keyword evidence="3" id="KW-1185">Reference proteome</keyword>
<organism evidence="2 3">
    <name type="scientific">Daldinia eschscholtzii</name>
    <dbReference type="NCBI Taxonomy" id="292717"/>
    <lineage>
        <taxon>Eukaryota</taxon>
        <taxon>Fungi</taxon>
        <taxon>Dikarya</taxon>
        <taxon>Ascomycota</taxon>
        <taxon>Pezizomycotina</taxon>
        <taxon>Sordariomycetes</taxon>
        <taxon>Xylariomycetidae</taxon>
        <taxon>Xylariales</taxon>
        <taxon>Hypoxylaceae</taxon>
        <taxon>Daldinia</taxon>
    </lineage>
</organism>
<feature type="compositionally biased region" description="Low complexity" evidence="1">
    <location>
        <begin position="86"/>
        <end position="104"/>
    </location>
</feature>
<feature type="region of interest" description="Disordered" evidence="1">
    <location>
        <begin position="266"/>
        <end position="384"/>
    </location>
</feature>
<evidence type="ECO:0000256" key="1">
    <source>
        <dbReference type="SAM" id="MobiDB-lite"/>
    </source>
</evidence>
<feature type="compositionally biased region" description="Basic and acidic residues" evidence="1">
    <location>
        <begin position="632"/>
        <end position="644"/>
    </location>
</feature>
<feature type="region of interest" description="Disordered" evidence="1">
    <location>
        <begin position="405"/>
        <end position="556"/>
    </location>
</feature>
<accession>A0AAX6MLZ2</accession>
<feature type="compositionally biased region" description="Basic and acidic residues" evidence="1">
    <location>
        <begin position="896"/>
        <end position="936"/>
    </location>
</feature>
<feature type="compositionally biased region" description="Basic and acidic residues" evidence="1">
    <location>
        <begin position="112"/>
        <end position="122"/>
    </location>
</feature>
<protein>
    <submittedName>
        <fullName evidence="2">Uncharacterized protein</fullName>
    </submittedName>
</protein>
<proteinExistence type="predicted"/>
<feature type="region of interest" description="Disordered" evidence="1">
    <location>
        <begin position="800"/>
        <end position="869"/>
    </location>
</feature>
<feature type="compositionally biased region" description="Polar residues" evidence="1">
    <location>
        <begin position="362"/>
        <end position="383"/>
    </location>
</feature>
<dbReference type="AlphaFoldDB" id="A0AAX6MLZ2"/>
<reference evidence="2 3" key="1">
    <citation type="journal article" date="2024" name="Front Chem Biol">
        <title>Unveiling the potential of Daldinia eschscholtzii MFLUCC 19-0629 through bioactivity and bioinformatics studies for enhanced sustainable agriculture production.</title>
        <authorList>
            <person name="Brooks S."/>
            <person name="Weaver J.A."/>
            <person name="Klomchit A."/>
            <person name="Alharthi S.A."/>
            <person name="Onlamun T."/>
            <person name="Nurani R."/>
            <person name="Vong T.K."/>
            <person name="Alberti F."/>
            <person name="Greco C."/>
        </authorList>
    </citation>
    <scope>NUCLEOTIDE SEQUENCE [LARGE SCALE GENOMIC DNA]</scope>
    <source>
        <strain evidence="2">MFLUCC 19-0629</strain>
    </source>
</reference>
<dbReference type="EMBL" id="JBANMG010000005">
    <property type="protein sequence ID" value="KAK6953655.1"/>
    <property type="molecule type" value="Genomic_DNA"/>
</dbReference>
<evidence type="ECO:0000313" key="2">
    <source>
        <dbReference type="EMBL" id="KAK6953655.1"/>
    </source>
</evidence>
<feature type="compositionally biased region" description="Basic and acidic residues" evidence="1">
    <location>
        <begin position="157"/>
        <end position="193"/>
    </location>
</feature>
<feature type="compositionally biased region" description="Polar residues" evidence="1">
    <location>
        <begin position="417"/>
        <end position="427"/>
    </location>
</feature>
<comment type="caution">
    <text evidence="2">The sequence shown here is derived from an EMBL/GenBank/DDBJ whole genome shotgun (WGS) entry which is preliminary data.</text>
</comment>
<feature type="compositionally biased region" description="Polar residues" evidence="1">
    <location>
        <begin position="468"/>
        <end position="487"/>
    </location>
</feature>
<feature type="compositionally biased region" description="Basic and acidic residues" evidence="1">
    <location>
        <begin position="450"/>
        <end position="467"/>
    </location>
</feature>
<gene>
    <name evidence="2" type="ORF">Daesc_005960</name>
</gene>
<feature type="compositionally biased region" description="Low complexity" evidence="1">
    <location>
        <begin position="297"/>
        <end position="307"/>
    </location>
</feature>